<name>A0A9D4CWL4_DREPO</name>
<dbReference type="EMBL" id="JAIWYP010000011">
    <property type="protein sequence ID" value="KAH3733715.1"/>
    <property type="molecule type" value="Genomic_DNA"/>
</dbReference>
<sequence>MDLCKSLLKGKYQRYATLKYTDETDLKDETDETNSQTDKGILNSPTNICSNNEILHRDM</sequence>
<keyword evidence="3" id="KW-1185">Reference proteome</keyword>
<reference evidence="2" key="1">
    <citation type="journal article" date="2019" name="bioRxiv">
        <title>The Genome of the Zebra Mussel, Dreissena polymorpha: A Resource for Invasive Species Research.</title>
        <authorList>
            <person name="McCartney M.A."/>
            <person name="Auch B."/>
            <person name="Kono T."/>
            <person name="Mallez S."/>
            <person name="Zhang Y."/>
            <person name="Obille A."/>
            <person name="Becker A."/>
            <person name="Abrahante J.E."/>
            <person name="Garbe J."/>
            <person name="Badalamenti J.P."/>
            <person name="Herman A."/>
            <person name="Mangelson H."/>
            <person name="Liachko I."/>
            <person name="Sullivan S."/>
            <person name="Sone E.D."/>
            <person name="Koren S."/>
            <person name="Silverstein K.A.T."/>
            <person name="Beckman K.B."/>
            <person name="Gohl D.M."/>
        </authorList>
    </citation>
    <scope>NUCLEOTIDE SEQUENCE</scope>
    <source>
        <strain evidence="2">Duluth1</strain>
        <tissue evidence="2">Whole animal</tissue>
    </source>
</reference>
<proteinExistence type="predicted"/>
<comment type="caution">
    <text evidence="2">The sequence shown here is derived from an EMBL/GenBank/DDBJ whole genome shotgun (WGS) entry which is preliminary data.</text>
</comment>
<accession>A0A9D4CWL4</accession>
<evidence type="ECO:0000313" key="2">
    <source>
        <dbReference type="EMBL" id="KAH3733715.1"/>
    </source>
</evidence>
<dbReference type="Proteomes" id="UP000828390">
    <property type="component" value="Unassembled WGS sequence"/>
</dbReference>
<evidence type="ECO:0000313" key="3">
    <source>
        <dbReference type="Proteomes" id="UP000828390"/>
    </source>
</evidence>
<evidence type="ECO:0000256" key="1">
    <source>
        <dbReference type="SAM" id="MobiDB-lite"/>
    </source>
</evidence>
<feature type="region of interest" description="Disordered" evidence="1">
    <location>
        <begin position="27"/>
        <end position="46"/>
    </location>
</feature>
<dbReference type="AlphaFoldDB" id="A0A9D4CWL4"/>
<organism evidence="2 3">
    <name type="scientific">Dreissena polymorpha</name>
    <name type="common">Zebra mussel</name>
    <name type="synonym">Mytilus polymorpha</name>
    <dbReference type="NCBI Taxonomy" id="45954"/>
    <lineage>
        <taxon>Eukaryota</taxon>
        <taxon>Metazoa</taxon>
        <taxon>Spiralia</taxon>
        <taxon>Lophotrochozoa</taxon>
        <taxon>Mollusca</taxon>
        <taxon>Bivalvia</taxon>
        <taxon>Autobranchia</taxon>
        <taxon>Heteroconchia</taxon>
        <taxon>Euheterodonta</taxon>
        <taxon>Imparidentia</taxon>
        <taxon>Neoheterodontei</taxon>
        <taxon>Myida</taxon>
        <taxon>Dreissenoidea</taxon>
        <taxon>Dreissenidae</taxon>
        <taxon>Dreissena</taxon>
    </lineage>
</organism>
<protein>
    <submittedName>
        <fullName evidence="2">Uncharacterized protein</fullName>
    </submittedName>
</protein>
<reference evidence="2" key="2">
    <citation type="submission" date="2020-11" db="EMBL/GenBank/DDBJ databases">
        <authorList>
            <person name="McCartney M.A."/>
            <person name="Auch B."/>
            <person name="Kono T."/>
            <person name="Mallez S."/>
            <person name="Becker A."/>
            <person name="Gohl D.M."/>
            <person name="Silverstein K.A.T."/>
            <person name="Koren S."/>
            <person name="Bechman K.B."/>
            <person name="Herman A."/>
            <person name="Abrahante J.E."/>
            <person name="Garbe J."/>
        </authorList>
    </citation>
    <scope>NUCLEOTIDE SEQUENCE</scope>
    <source>
        <strain evidence="2">Duluth1</strain>
        <tissue evidence="2">Whole animal</tissue>
    </source>
</reference>
<gene>
    <name evidence="2" type="ORF">DPMN_040148</name>
</gene>
<feature type="compositionally biased region" description="Polar residues" evidence="1">
    <location>
        <begin position="34"/>
        <end position="46"/>
    </location>
</feature>